<comment type="caution">
    <text evidence="1">The sequence shown here is derived from an EMBL/GenBank/DDBJ whole genome shotgun (WGS) entry which is preliminary data.</text>
</comment>
<proteinExistence type="predicted"/>
<dbReference type="Proteomes" id="UP000241167">
    <property type="component" value="Unassembled WGS sequence"/>
</dbReference>
<dbReference type="EMBL" id="PXYI01000001">
    <property type="protein sequence ID" value="PSJ43090.1"/>
    <property type="molecule type" value="Genomic_DNA"/>
</dbReference>
<evidence type="ECO:0000313" key="2">
    <source>
        <dbReference type="Proteomes" id="UP000241167"/>
    </source>
</evidence>
<protein>
    <recommendedName>
        <fullName evidence="3">MmcQ/YjbR family DNA-binding protein</fullName>
    </recommendedName>
</protein>
<accession>A0A2P7QYQ1</accession>
<reference evidence="1 2" key="1">
    <citation type="submission" date="2018-03" db="EMBL/GenBank/DDBJ databases">
        <title>The draft genome of Sphingosinicella sp. GL-C-18.</title>
        <authorList>
            <person name="Liu L."/>
            <person name="Li L."/>
            <person name="Liang L."/>
            <person name="Zhang X."/>
            <person name="Wang T."/>
        </authorList>
    </citation>
    <scope>NUCLEOTIDE SEQUENCE [LARGE SCALE GENOMIC DNA]</scope>
    <source>
        <strain evidence="1 2">GL-C-18</strain>
    </source>
</reference>
<dbReference type="Pfam" id="PF04237">
    <property type="entry name" value="YjbR"/>
    <property type="match status" value="1"/>
</dbReference>
<sequence length="118" mass="13418">MSAAPFRSWDDVAAFALALPDAEMSTSYGRPAIKLRGKGFVYPGREADSFAVSSPLPEKEILIETDPDTFWETDHYRGWPAVLVRYDRPDRARIEAVITRAWWDRASKVQRASFGERP</sequence>
<dbReference type="InterPro" id="IPR058532">
    <property type="entry name" value="YjbR/MT2646/Rv2570-like"/>
</dbReference>
<gene>
    <name evidence="1" type="ORF">C7I55_01495</name>
</gene>
<dbReference type="OrthoDB" id="954305at2"/>
<dbReference type="AlphaFoldDB" id="A0A2P7QYQ1"/>
<evidence type="ECO:0008006" key="3">
    <source>
        <dbReference type="Google" id="ProtNLM"/>
    </source>
</evidence>
<evidence type="ECO:0000313" key="1">
    <source>
        <dbReference type="EMBL" id="PSJ43090.1"/>
    </source>
</evidence>
<organism evidence="1 2">
    <name type="scientific">Allosphingosinicella deserti</name>
    <dbReference type="NCBI Taxonomy" id="2116704"/>
    <lineage>
        <taxon>Bacteria</taxon>
        <taxon>Pseudomonadati</taxon>
        <taxon>Pseudomonadota</taxon>
        <taxon>Alphaproteobacteria</taxon>
        <taxon>Sphingomonadales</taxon>
        <taxon>Sphingomonadaceae</taxon>
        <taxon>Allosphingosinicella</taxon>
    </lineage>
</organism>
<dbReference type="RefSeq" id="WP_106511111.1">
    <property type="nucleotide sequence ID" value="NZ_PXYI01000001.1"/>
</dbReference>
<keyword evidence="2" id="KW-1185">Reference proteome</keyword>
<name>A0A2P7QYQ1_9SPHN</name>